<comment type="pathway">
    <text evidence="1">Lipid metabolism; fatty acid beta-oxidation.</text>
</comment>
<keyword evidence="6" id="KW-0520">NAD</keyword>
<dbReference type="GO" id="GO:0004300">
    <property type="term" value="F:enoyl-CoA hydratase activity"/>
    <property type="evidence" value="ECO:0007669"/>
    <property type="project" value="TreeGrafter"/>
</dbReference>
<sequence>MTTVRLETDENRIAHLILDRPNASSNVMDPAFGEDLAGCLDALEAGPDLAGVIVRSEKKSFMAGGDLDLLRRVDDDNAATVLGLLNSLKRSFRRLELLHKPVVACLTGTALGGGFELALACTHRIVLDDPRIRVGLPEVTLGLLPGAGGVSRMVRLLGLEAAMPLLTEGKQLAPDAAEQQGLVHERAATTEALYEQAKAYIRANPEVCAPWDRKGFKLPGGLPNQPRLAPLLSVAPAMIKQKTHGCYPAPVAVLAAAVEGASLDIEAAGRIENRYFMPLAKGPVAKSLISTLFFQKNAIDGGWNRPTAEAEPIRRVGVLGAGMMGAGIAWACASKGIPVVLLDVSREKAEHGKAHSEKLVARRVGQGRWTEAQGNDVLDSIKPTSDYTDLKDCDLVIEAVFEDRSLKAEVTRAAEAAIGTESLIASNTSTLPITSLATAVSDPARFVGLHFFSPVEKMPLVEIIRGEHSSDVSLARAYDLVKRIGKTPIVVDDGRGFFTSRVFSTYTYEGLAMLAEGVPAAEIENAAWLAGLPVGPLAVMDEVSLGLLEHVRAQTRADLEAAGQTAPEHPGDAVLDRMLALKRLGRAKGAGFYDYPAEGPKRLWPGLAQEFGASVTAPLQDLKDRLLAVQALESVRILDESVLNSVAEANIGSIFGLGFPAWTGGVLQYINQYGLDAFVERATDLARRYGDRFQPPASLVERARNHQTYQDKDTRA</sequence>
<keyword evidence="7" id="KW-0443">Lipid metabolism</keyword>
<evidence type="ECO:0000313" key="14">
    <source>
        <dbReference type="Proteomes" id="UP000626148"/>
    </source>
</evidence>
<dbReference type="Pfam" id="PF00378">
    <property type="entry name" value="ECH_1"/>
    <property type="match status" value="1"/>
</dbReference>
<evidence type="ECO:0000256" key="6">
    <source>
        <dbReference type="ARBA" id="ARBA00023027"/>
    </source>
</evidence>
<feature type="domain" description="3-hydroxyacyl-CoA dehydrogenase C-terminal" evidence="11">
    <location>
        <begin position="496"/>
        <end position="595"/>
    </location>
</feature>
<accession>A0A918N7H1</accession>
<keyword evidence="4" id="KW-0442">Lipid degradation</keyword>
<evidence type="ECO:0000256" key="9">
    <source>
        <dbReference type="ARBA" id="ARBA00023268"/>
    </source>
</evidence>
<dbReference type="CDD" id="cd06558">
    <property type="entry name" value="crotonase-like"/>
    <property type="match status" value="1"/>
</dbReference>
<keyword evidence="5" id="KW-0560">Oxidoreductase</keyword>
<dbReference type="InterPro" id="IPR050136">
    <property type="entry name" value="FA_oxidation_alpha_subunit"/>
</dbReference>
<dbReference type="InterPro" id="IPR036291">
    <property type="entry name" value="NAD(P)-bd_dom_sf"/>
</dbReference>
<evidence type="ECO:0000256" key="4">
    <source>
        <dbReference type="ARBA" id="ARBA00022963"/>
    </source>
</evidence>
<dbReference type="PANTHER" id="PTHR43612">
    <property type="entry name" value="TRIFUNCTIONAL ENZYME SUBUNIT ALPHA"/>
    <property type="match status" value="1"/>
</dbReference>
<reference evidence="13" key="2">
    <citation type="submission" date="2020-09" db="EMBL/GenBank/DDBJ databases">
        <authorList>
            <person name="Sun Q."/>
            <person name="Kim S."/>
        </authorList>
    </citation>
    <scope>NUCLEOTIDE SEQUENCE</scope>
    <source>
        <strain evidence="13">KCTC 22169</strain>
    </source>
</reference>
<dbReference type="InterPro" id="IPR006108">
    <property type="entry name" value="3HC_DH_C"/>
</dbReference>
<evidence type="ECO:0000256" key="8">
    <source>
        <dbReference type="ARBA" id="ARBA00023239"/>
    </source>
</evidence>
<dbReference type="GO" id="GO:0006635">
    <property type="term" value="P:fatty acid beta-oxidation"/>
    <property type="evidence" value="ECO:0007669"/>
    <property type="project" value="TreeGrafter"/>
</dbReference>
<dbReference type="Pfam" id="PF02737">
    <property type="entry name" value="3HCDH_N"/>
    <property type="match status" value="1"/>
</dbReference>
<dbReference type="EMBL" id="BMXR01000002">
    <property type="protein sequence ID" value="GGX44025.1"/>
    <property type="molecule type" value="Genomic_DNA"/>
</dbReference>
<reference evidence="13" key="1">
    <citation type="journal article" date="2014" name="Int. J. Syst. Evol. Microbiol.">
        <title>Complete genome sequence of Corynebacterium casei LMG S-19264T (=DSM 44701T), isolated from a smear-ripened cheese.</title>
        <authorList>
            <consortium name="US DOE Joint Genome Institute (JGI-PGF)"/>
            <person name="Walter F."/>
            <person name="Albersmeier A."/>
            <person name="Kalinowski J."/>
            <person name="Ruckert C."/>
        </authorList>
    </citation>
    <scope>NUCLEOTIDE SEQUENCE</scope>
    <source>
        <strain evidence="13">KCTC 22169</strain>
    </source>
</reference>
<dbReference type="RefSeq" id="WP_268245013.1">
    <property type="nucleotide sequence ID" value="NZ_BMXR01000002.1"/>
</dbReference>
<comment type="caution">
    <text evidence="13">The sequence shown here is derived from an EMBL/GenBank/DDBJ whole genome shotgun (WGS) entry which is preliminary data.</text>
</comment>
<evidence type="ECO:0000256" key="7">
    <source>
        <dbReference type="ARBA" id="ARBA00023098"/>
    </source>
</evidence>
<evidence type="ECO:0000313" key="13">
    <source>
        <dbReference type="EMBL" id="GGX44025.1"/>
    </source>
</evidence>
<comment type="catalytic activity">
    <reaction evidence="10">
        <text>a (3S)-3-hydroxyacyl-CoA + NAD(+) = a 3-oxoacyl-CoA + NADH + H(+)</text>
        <dbReference type="Rhea" id="RHEA:22432"/>
        <dbReference type="ChEBI" id="CHEBI:15378"/>
        <dbReference type="ChEBI" id="CHEBI:57318"/>
        <dbReference type="ChEBI" id="CHEBI:57540"/>
        <dbReference type="ChEBI" id="CHEBI:57945"/>
        <dbReference type="ChEBI" id="CHEBI:90726"/>
        <dbReference type="EC" id="1.1.1.35"/>
    </reaction>
</comment>
<proteinExistence type="inferred from homology"/>
<dbReference type="Gene3D" id="3.90.226.10">
    <property type="entry name" value="2-enoyl-CoA Hydratase, Chain A, domain 1"/>
    <property type="match status" value="1"/>
</dbReference>
<protein>
    <submittedName>
        <fullName evidence="13">3-hydroxyacyl-CoA dehydrogenase</fullName>
    </submittedName>
</protein>
<evidence type="ECO:0000259" key="12">
    <source>
        <dbReference type="Pfam" id="PF02737"/>
    </source>
</evidence>
<dbReference type="Pfam" id="PF00725">
    <property type="entry name" value="3HCDH"/>
    <property type="match status" value="1"/>
</dbReference>
<dbReference type="Gene3D" id="1.10.1040.50">
    <property type="match status" value="1"/>
</dbReference>
<name>A0A918N7H1_9GAMM</name>
<feature type="domain" description="3-hydroxyacyl-CoA dehydrogenase NAD binding" evidence="12">
    <location>
        <begin position="316"/>
        <end position="493"/>
    </location>
</feature>
<dbReference type="Proteomes" id="UP000626148">
    <property type="component" value="Unassembled WGS sequence"/>
</dbReference>
<dbReference type="InterPro" id="IPR029045">
    <property type="entry name" value="ClpP/crotonase-like_dom_sf"/>
</dbReference>
<keyword evidence="8" id="KW-0456">Lyase</keyword>
<comment type="similarity">
    <text evidence="2">In the central section; belongs to the 3-hydroxyacyl-CoA dehydrogenase family.</text>
</comment>
<evidence type="ECO:0000256" key="3">
    <source>
        <dbReference type="ARBA" id="ARBA00022832"/>
    </source>
</evidence>
<dbReference type="PANTHER" id="PTHR43612:SF3">
    <property type="entry name" value="TRIFUNCTIONAL ENZYME SUBUNIT ALPHA, MITOCHONDRIAL"/>
    <property type="match status" value="1"/>
</dbReference>
<dbReference type="InterPro" id="IPR006176">
    <property type="entry name" value="3-OHacyl-CoA_DH_NAD-bd"/>
</dbReference>
<dbReference type="GO" id="GO:0070403">
    <property type="term" value="F:NAD+ binding"/>
    <property type="evidence" value="ECO:0007669"/>
    <property type="project" value="InterPro"/>
</dbReference>
<evidence type="ECO:0000256" key="5">
    <source>
        <dbReference type="ARBA" id="ARBA00023002"/>
    </source>
</evidence>
<evidence type="ECO:0000256" key="2">
    <source>
        <dbReference type="ARBA" id="ARBA00007005"/>
    </source>
</evidence>
<keyword evidence="14" id="KW-1185">Reference proteome</keyword>
<gene>
    <name evidence="13" type="ORF">GCM10007392_08480</name>
</gene>
<dbReference type="FunFam" id="3.40.50.720:FF:000009">
    <property type="entry name" value="Fatty oxidation complex, alpha subunit"/>
    <property type="match status" value="1"/>
</dbReference>
<dbReference type="SUPFAM" id="SSF48179">
    <property type="entry name" value="6-phosphogluconate dehydrogenase C-terminal domain-like"/>
    <property type="match status" value="2"/>
</dbReference>
<dbReference type="AlphaFoldDB" id="A0A918N7H1"/>
<dbReference type="InterPro" id="IPR008927">
    <property type="entry name" value="6-PGluconate_DH-like_C_sf"/>
</dbReference>
<dbReference type="InterPro" id="IPR001753">
    <property type="entry name" value="Enoyl-CoA_hydra/iso"/>
</dbReference>
<dbReference type="FunFam" id="1.10.1040.50:FF:000005">
    <property type="entry name" value="Probable 3-hydroxyacyl-CoA dehydrogenase"/>
    <property type="match status" value="1"/>
</dbReference>
<dbReference type="Gene3D" id="3.40.50.720">
    <property type="entry name" value="NAD(P)-binding Rossmann-like Domain"/>
    <property type="match status" value="1"/>
</dbReference>
<evidence type="ECO:0000256" key="10">
    <source>
        <dbReference type="ARBA" id="ARBA00049556"/>
    </source>
</evidence>
<keyword evidence="3" id="KW-0276">Fatty acid metabolism</keyword>
<organism evidence="13 14">
    <name type="scientific">Saccharospirillum salsuginis</name>
    <dbReference type="NCBI Taxonomy" id="418750"/>
    <lineage>
        <taxon>Bacteria</taxon>
        <taxon>Pseudomonadati</taxon>
        <taxon>Pseudomonadota</taxon>
        <taxon>Gammaproteobacteria</taxon>
        <taxon>Oceanospirillales</taxon>
        <taxon>Saccharospirillaceae</taxon>
        <taxon>Saccharospirillum</taxon>
    </lineage>
</organism>
<keyword evidence="9" id="KW-0511">Multifunctional enzyme</keyword>
<dbReference type="SUPFAM" id="SSF51735">
    <property type="entry name" value="NAD(P)-binding Rossmann-fold domains"/>
    <property type="match status" value="1"/>
</dbReference>
<dbReference type="SUPFAM" id="SSF52096">
    <property type="entry name" value="ClpP/crotonase"/>
    <property type="match status" value="1"/>
</dbReference>
<evidence type="ECO:0000259" key="11">
    <source>
        <dbReference type="Pfam" id="PF00725"/>
    </source>
</evidence>
<dbReference type="GO" id="GO:0016509">
    <property type="term" value="F:long-chain (3S)-3-hydroxyacyl-CoA dehydrogenase (NAD+) activity"/>
    <property type="evidence" value="ECO:0007669"/>
    <property type="project" value="TreeGrafter"/>
</dbReference>
<evidence type="ECO:0000256" key="1">
    <source>
        <dbReference type="ARBA" id="ARBA00005005"/>
    </source>
</evidence>